<comment type="caution">
    <text evidence="1">The sequence shown here is derived from an EMBL/GenBank/DDBJ whole genome shotgun (WGS) entry which is preliminary data.</text>
</comment>
<proteinExistence type="predicted"/>
<evidence type="ECO:0000313" key="2">
    <source>
        <dbReference type="Proteomes" id="UP000249828"/>
    </source>
</evidence>
<organism evidence="1 2">
    <name type="scientific">Enterococcus plantarum</name>
    <dbReference type="NCBI Taxonomy" id="1077675"/>
    <lineage>
        <taxon>Bacteria</taxon>
        <taxon>Bacillati</taxon>
        <taxon>Bacillota</taxon>
        <taxon>Bacilli</taxon>
        <taxon>Lactobacillales</taxon>
        <taxon>Enterococcaceae</taxon>
        <taxon>Enterococcus</taxon>
    </lineage>
</organism>
<dbReference type="STRING" id="1077675.BCR22_02555"/>
<name>A0A2W3YZD7_9ENTE</name>
<gene>
    <name evidence="1" type="ORF">CI088_09735</name>
</gene>
<protein>
    <submittedName>
        <fullName evidence="1">Uncharacterized protein</fullName>
    </submittedName>
</protein>
<sequence>MITNRLIQTKANFGKIYELREENKIIGTTKIPINLRTQINVSIANKNFKLQFSIIKDALSRFDYTKNVRLLPFQLFNENNVWVGSLCERRTKWLFGYTFFELNYNDETYYFYAIGLGKKGLKIPMYDSEDIQVGLIEKDNISYDNKSTYTINTLDKNYQMLAFFFSVYYDNAYYSPNEVAYKSKEINYKYTINKELKSKYNPQFIEGRY</sequence>
<reference evidence="1 2" key="1">
    <citation type="submission" date="2017-11" db="EMBL/GenBank/DDBJ databases">
        <title>Draft genome sequence of Enterococcus plantarum TRW2 strain isolated from lettuce.</title>
        <authorList>
            <person name="Kim E.B."/>
            <person name="Marco M.L."/>
            <person name="Williams T.R."/>
            <person name="You I.H."/>
        </authorList>
    </citation>
    <scope>NUCLEOTIDE SEQUENCE [LARGE SCALE GENOMIC DNA]</scope>
    <source>
        <strain evidence="1 2">TRW2</strain>
    </source>
</reference>
<keyword evidence="2" id="KW-1185">Reference proteome</keyword>
<dbReference type="Proteomes" id="UP000249828">
    <property type="component" value="Unassembled WGS sequence"/>
</dbReference>
<dbReference type="RefSeq" id="WP_111248039.1">
    <property type="nucleotide sequence ID" value="NZ_PIEU01000074.1"/>
</dbReference>
<accession>A0A2W3YZD7</accession>
<evidence type="ECO:0000313" key="1">
    <source>
        <dbReference type="EMBL" id="PZL72991.1"/>
    </source>
</evidence>
<dbReference type="AlphaFoldDB" id="A0A2W3YZD7"/>
<dbReference type="EMBL" id="PIEU01000074">
    <property type="protein sequence ID" value="PZL72991.1"/>
    <property type="molecule type" value="Genomic_DNA"/>
</dbReference>